<keyword evidence="1" id="KW-0436">Ligase</keyword>
<sequence length="98" mass="10532">MRTTSERTVIVARGGTGAVTGWDDPRMPTVRGVRRRGMTVSALKGFIIKQGLNQNITAMEWGAICAANKAVINPIAARYTIVSSKDLVRLPQSGPKPP</sequence>
<keyword evidence="3" id="KW-0067">ATP-binding</keyword>
<dbReference type="Gene3D" id="1.10.1160.10">
    <property type="entry name" value="Glutamyl-trna Synthetase, Domain 2"/>
    <property type="match status" value="1"/>
</dbReference>
<feature type="domain" description="Glutamyl/glutaminyl-tRNA synthetase class Ib catalytic" evidence="6">
    <location>
        <begin position="16"/>
        <end position="73"/>
    </location>
</feature>
<dbReference type="EMBL" id="CABFNP030001271">
    <property type="protein sequence ID" value="CAI6095938.1"/>
    <property type="molecule type" value="Genomic_DNA"/>
</dbReference>
<dbReference type="InterPro" id="IPR050132">
    <property type="entry name" value="Gln/Glu-tRNA_Ligase"/>
</dbReference>
<evidence type="ECO:0000256" key="1">
    <source>
        <dbReference type="ARBA" id="ARBA00022598"/>
    </source>
</evidence>
<evidence type="ECO:0000313" key="7">
    <source>
        <dbReference type="EMBL" id="CAI6095938.1"/>
    </source>
</evidence>
<evidence type="ECO:0000256" key="3">
    <source>
        <dbReference type="ARBA" id="ARBA00022840"/>
    </source>
</evidence>
<name>A0AA35MFC1_9HYPO</name>
<evidence type="ECO:0000256" key="4">
    <source>
        <dbReference type="ARBA" id="ARBA00022917"/>
    </source>
</evidence>
<organism evidence="7 8">
    <name type="scientific">Clonostachys chloroleuca</name>
    <dbReference type="NCBI Taxonomy" id="1926264"/>
    <lineage>
        <taxon>Eukaryota</taxon>
        <taxon>Fungi</taxon>
        <taxon>Dikarya</taxon>
        <taxon>Ascomycota</taxon>
        <taxon>Pezizomycotina</taxon>
        <taxon>Sordariomycetes</taxon>
        <taxon>Hypocreomycetidae</taxon>
        <taxon>Hypocreales</taxon>
        <taxon>Bionectriaceae</taxon>
        <taxon>Clonostachys</taxon>
    </lineage>
</organism>
<protein>
    <recommendedName>
        <fullName evidence="6">Glutamyl/glutaminyl-tRNA synthetase class Ib catalytic domain-containing protein</fullName>
    </recommendedName>
</protein>
<evidence type="ECO:0000313" key="8">
    <source>
        <dbReference type="Proteomes" id="UP001160390"/>
    </source>
</evidence>
<accession>A0AA35MFC1</accession>
<dbReference type="GO" id="GO:0017102">
    <property type="term" value="C:methionyl glutamyl tRNA synthetase complex"/>
    <property type="evidence" value="ECO:0007669"/>
    <property type="project" value="TreeGrafter"/>
</dbReference>
<dbReference type="AlphaFoldDB" id="A0AA35MFC1"/>
<feature type="non-terminal residue" evidence="7">
    <location>
        <position position="98"/>
    </location>
</feature>
<evidence type="ECO:0000259" key="6">
    <source>
        <dbReference type="Pfam" id="PF00749"/>
    </source>
</evidence>
<reference evidence="7" key="1">
    <citation type="submission" date="2023-01" db="EMBL/GenBank/DDBJ databases">
        <authorList>
            <person name="Piombo E."/>
        </authorList>
    </citation>
    <scope>NUCLEOTIDE SEQUENCE</scope>
</reference>
<evidence type="ECO:0000256" key="2">
    <source>
        <dbReference type="ARBA" id="ARBA00022741"/>
    </source>
</evidence>
<comment type="caution">
    <text evidence="7">The sequence shown here is derived from an EMBL/GenBank/DDBJ whole genome shotgun (WGS) entry which is preliminary data.</text>
</comment>
<keyword evidence="2" id="KW-0547">Nucleotide-binding</keyword>
<dbReference type="Pfam" id="PF00749">
    <property type="entry name" value="tRNA-synt_1c"/>
    <property type="match status" value="1"/>
</dbReference>
<dbReference type="GO" id="GO:0005829">
    <property type="term" value="C:cytosol"/>
    <property type="evidence" value="ECO:0007669"/>
    <property type="project" value="TreeGrafter"/>
</dbReference>
<dbReference type="PANTHER" id="PTHR43097:SF5">
    <property type="entry name" value="GLUTAMATE--TRNA LIGASE"/>
    <property type="match status" value="1"/>
</dbReference>
<keyword evidence="8" id="KW-1185">Reference proteome</keyword>
<dbReference type="GO" id="GO:0006424">
    <property type="term" value="P:glutamyl-tRNA aminoacylation"/>
    <property type="evidence" value="ECO:0007669"/>
    <property type="project" value="TreeGrafter"/>
</dbReference>
<dbReference type="SUPFAM" id="SSF52374">
    <property type="entry name" value="Nucleotidylyl transferase"/>
    <property type="match status" value="1"/>
</dbReference>
<dbReference type="Proteomes" id="UP001160390">
    <property type="component" value="Unassembled WGS sequence"/>
</dbReference>
<dbReference type="PANTHER" id="PTHR43097">
    <property type="entry name" value="GLUTAMINE-TRNA LIGASE"/>
    <property type="match status" value="1"/>
</dbReference>
<keyword evidence="4" id="KW-0648">Protein biosynthesis</keyword>
<dbReference type="InterPro" id="IPR020058">
    <property type="entry name" value="Glu/Gln-tRNA-synth_Ib_cat-dom"/>
</dbReference>
<dbReference type="InterPro" id="IPR020061">
    <property type="entry name" value="Glu_tRNA_lig_a-bdl"/>
</dbReference>
<dbReference type="GO" id="GO:0004818">
    <property type="term" value="F:glutamate-tRNA ligase activity"/>
    <property type="evidence" value="ECO:0007669"/>
    <property type="project" value="TreeGrafter"/>
</dbReference>
<dbReference type="GO" id="GO:0005524">
    <property type="term" value="F:ATP binding"/>
    <property type="evidence" value="ECO:0007669"/>
    <property type="project" value="UniProtKB-KW"/>
</dbReference>
<gene>
    <name evidence="7" type="ORF">CCHLO57077_00015873</name>
</gene>
<keyword evidence="5" id="KW-0030">Aminoacyl-tRNA synthetase</keyword>
<evidence type="ECO:0000256" key="5">
    <source>
        <dbReference type="ARBA" id="ARBA00023146"/>
    </source>
</evidence>
<proteinExistence type="predicted"/>